<dbReference type="RefSeq" id="WP_166909068.1">
    <property type="nucleotide sequence ID" value="NZ_JAASRS010000001.1"/>
</dbReference>
<proteinExistence type="predicted"/>
<dbReference type="Proteomes" id="UP000532769">
    <property type="component" value="Unassembled WGS sequence"/>
</dbReference>
<gene>
    <name evidence="2" type="ORF">BDD39_001189</name>
</gene>
<dbReference type="AlphaFoldDB" id="A0A846MFP1"/>
<dbReference type="GO" id="GO:0046872">
    <property type="term" value="F:metal ion binding"/>
    <property type="evidence" value="ECO:0007669"/>
    <property type="project" value="InterPro"/>
</dbReference>
<organism evidence="2 3">
    <name type="scientific">Saccharococcus thermophilus</name>
    <dbReference type="NCBI Taxonomy" id="29396"/>
    <lineage>
        <taxon>Bacteria</taxon>
        <taxon>Bacillati</taxon>
        <taxon>Bacillota</taxon>
        <taxon>Bacilli</taxon>
        <taxon>Bacillales</taxon>
        <taxon>Anoxybacillaceae</taxon>
        <taxon>Saccharococcus</taxon>
    </lineage>
</organism>
<dbReference type="Gene3D" id="1.20.5.420">
    <property type="entry name" value="Immunoglobulin FC, subunit C"/>
    <property type="match status" value="1"/>
</dbReference>
<dbReference type="SUPFAM" id="SSF47240">
    <property type="entry name" value="Ferritin-like"/>
    <property type="match status" value="1"/>
</dbReference>
<dbReference type="Gene3D" id="6.10.140.1960">
    <property type="match status" value="1"/>
</dbReference>
<name>A0A846MFP1_9BACL</name>
<sequence>MYPYIYNYANLNRQSSIQSDKLIRDIEKAISGQYSAIQCYAKLAKMAPTDKQRVKILEIRDDEIKHYQRFTQIYVNLTGMQPNVKIIEKCPNTYVKGLEYALKDEQETVDFYLDIAEETNNPYIKDVFRRAAADEQNHAVWFLYYFIKNK</sequence>
<dbReference type="GO" id="GO:0016491">
    <property type="term" value="F:oxidoreductase activity"/>
    <property type="evidence" value="ECO:0007669"/>
    <property type="project" value="InterPro"/>
</dbReference>
<protein>
    <submittedName>
        <fullName evidence="2">Rubrerythrin</fullName>
    </submittedName>
</protein>
<evidence type="ECO:0000313" key="3">
    <source>
        <dbReference type="Proteomes" id="UP000532769"/>
    </source>
</evidence>
<accession>A0A846MFP1</accession>
<dbReference type="InterPro" id="IPR003251">
    <property type="entry name" value="Rr_diiron-bd_dom"/>
</dbReference>
<dbReference type="Pfam" id="PF02915">
    <property type="entry name" value="Rubrerythrin"/>
    <property type="match status" value="1"/>
</dbReference>
<reference evidence="2 3" key="1">
    <citation type="submission" date="2020-03" db="EMBL/GenBank/DDBJ databases">
        <title>Genomic Encyclopedia of Archaeal and Bacterial Type Strains, Phase II (KMG-II): from individual species to whole genera.</title>
        <authorList>
            <person name="Goeker M."/>
        </authorList>
    </citation>
    <scope>NUCLEOTIDE SEQUENCE [LARGE SCALE GENOMIC DNA]</scope>
    <source>
        <strain evidence="2 3">DSM 4749</strain>
    </source>
</reference>
<evidence type="ECO:0000313" key="2">
    <source>
        <dbReference type="EMBL" id="NIK14679.1"/>
    </source>
</evidence>
<keyword evidence="3" id="KW-1185">Reference proteome</keyword>
<dbReference type="InterPro" id="IPR009078">
    <property type="entry name" value="Ferritin-like_SF"/>
</dbReference>
<evidence type="ECO:0000259" key="1">
    <source>
        <dbReference type="Pfam" id="PF02915"/>
    </source>
</evidence>
<feature type="domain" description="Rubrerythrin diiron-binding" evidence="1">
    <location>
        <begin position="98"/>
        <end position="144"/>
    </location>
</feature>
<dbReference type="CDD" id="cd00657">
    <property type="entry name" value="Ferritin_like"/>
    <property type="match status" value="1"/>
</dbReference>
<dbReference type="EMBL" id="JAASRS010000001">
    <property type="protein sequence ID" value="NIK14679.1"/>
    <property type="molecule type" value="Genomic_DNA"/>
</dbReference>
<comment type="caution">
    <text evidence="2">The sequence shown here is derived from an EMBL/GenBank/DDBJ whole genome shotgun (WGS) entry which is preliminary data.</text>
</comment>